<dbReference type="EMBL" id="BRXZ01000035">
    <property type="protein sequence ID" value="GMI03493.1"/>
    <property type="molecule type" value="Genomic_DNA"/>
</dbReference>
<sequence>MKEQKFRLSKSSVTFGDNSCDWSTTLRPNFSRPAPAAPPAPAAAGISYNAVQGLYKNESNVSLGSDKIEYVRANEMPNLQKEHKDWRDYRGKKDEVFAGLIRTSSLKLGSDQWFYKKSTMREMLEESAKYGYQVDLKAIHSQRSKNAAIKKSLRASQIVLGADGPTDYFQANSLPRYSAETIKETRLKSQLDPALAKTLRKTSYVLGDDRLVTRTSCMSDQFPVLENDTDFAKIKRQQKDLVKQLRSTQFEIGDGSPVNYKRTSEMKNWFSPETYERPRTPAL</sequence>
<reference evidence="1" key="1">
    <citation type="submission" date="2022-07" db="EMBL/GenBank/DDBJ databases">
        <title>Genome analysis of Parmales, a sister group of diatoms, reveals the evolutionary specialization of diatoms from phago-mixotrophs to photoautotrophs.</title>
        <authorList>
            <person name="Ban H."/>
            <person name="Sato S."/>
            <person name="Yoshikawa S."/>
            <person name="Kazumasa Y."/>
            <person name="Nakamura Y."/>
            <person name="Ichinomiya M."/>
            <person name="Saitoh K."/>
            <person name="Sato N."/>
            <person name="Blanc-Mathieu R."/>
            <person name="Endo H."/>
            <person name="Kuwata A."/>
            <person name="Ogata H."/>
        </authorList>
    </citation>
    <scope>NUCLEOTIDE SEQUENCE</scope>
</reference>
<evidence type="ECO:0000313" key="2">
    <source>
        <dbReference type="Proteomes" id="UP001165082"/>
    </source>
</evidence>
<dbReference type="AlphaFoldDB" id="A0A9W7CCZ8"/>
<comment type="caution">
    <text evidence="1">The sequence shown here is derived from an EMBL/GenBank/DDBJ whole genome shotgun (WGS) entry which is preliminary data.</text>
</comment>
<protein>
    <submittedName>
        <fullName evidence="1">Uncharacterized protein</fullName>
    </submittedName>
</protein>
<name>A0A9W7CCZ8_9STRA</name>
<organism evidence="1 2">
    <name type="scientific">Triparma retinervis</name>
    <dbReference type="NCBI Taxonomy" id="2557542"/>
    <lineage>
        <taxon>Eukaryota</taxon>
        <taxon>Sar</taxon>
        <taxon>Stramenopiles</taxon>
        <taxon>Ochrophyta</taxon>
        <taxon>Bolidophyceae</taxon>
        <taxon>Parmales</taxon>
        <taxon>Triparmaceae</taxon>
        <taxon>Triparma</taxon>
    </lineage>
</organism>
<keyword evidence="2" id="KW-1185">Reference proteome</keyword>
<dbReference type="OrthoDB" id="186944at2759"/>
<gene>
    <name evidence="1" type="ORF">TrRE_jg12487</name>
</gene>
<proteinExistence type="predicted"/>
<dbReference type="Proteomes" id="UP001165082">
    <property type="component" value="Unassembled WGS sequence"/>
</dbReference>
<accession>A0A9W7CCZ8</accession>
<evidence type="ECO:0000313" key="1">
    <source>
        <dbReference type="EMBL" id="GMI03493.1"/>
    </source>
</evidence>